<name>A0A498LG82_LABRO</name>
<feature type="region of interest" description="Disordered" evidence="1">
    <location>
        <begin position="1535"/>
        <end position="1554"/>
    </location>
</feature>
<feature type="region of interest" description="Disordered" evidence="1">
    <location>
        <begin position="663"/>
        <end position="682"/>
    </location>
</feature>
<feature type="compositionally biased region" description="Low complexity" evidence="1">
    <location>
        <begin position="3244"/>
        <end position="3253"/>
    </location>
</feature>
<feature type="compositionally biased region" description="Low complexity" evidence="1">
    <location>
        <begin position="3020"/>
        <end position="3030"/>
    </location>
</feature>
<feature type="region of interest" description="Disordered" evidence="1">
    <location>
        <begin position="1355"/>
        <end position="1374"/>
    </location>
</feature>
<feature type="region of interest" description="Disordered" evidence="1">
    <location>
        <begin position="3566"/>
        <end position="3604"/>
    </location>
</feature>
<reference evidence="2 3" key="1">
    <citation type="submission" date="2018-03" db="EMBL/GenBank/DDBJ databases">
        <title>Draft genome sequence of Rohu Carp (Labeo rohita).</title>
        <authorList>
            <person name="Das P."/>
            <person name="Kushwaha B."/>
            <person name="Joshi C.G."/>
            <person name="Kumar D."/>
            <person name="Nagpure N.S."/>
            <person name="Sahoo L."/>
            <person name="Das S.P."/>
            <person name="Bit A."/>
            <person name="Patnaik S."/>
            <person name="Meher P.K."/>
            <person name="Jayasankar P."/>
            <person name="Koringa P.G."/>
            <person name="Patel N.V."/>
            <person name="Hinsu A.T."/>
            <person name="Kumar R."/>
            <person name="Pandey M."/>
            <person name="Agarwal S."/>
            <person name="Srivastava S."/>
            <person name="Singh M."/>
            <person name="Iquebal M.A."/>
            <person name="Jaiswal S."/>
            <person name="Angadi U.B."/>
            <person name="Kumar N."/>
            <person name="Raza M."/>
            <person name="Shah T.M."/>
            <person name="Rai A."/>
            <person name="Jena J.K."/>
        </authorList>
    </citation>
    <scope>NUCLEOTIDE SEQUENCE [LARGE SCALE GENOMIC DNA]</scope>
    <source>
        <strain evidence="2">DASCIFA01</strain>
        <tissue evidence="2">Testis</tissue>
    </source>
</reference>
<feature type="compositionally biased region" description="Low complexity" evidence="1">
    <location>
        <begin position="1008"/>
        <end position="1018"/>
    </location>
</feature>
<evidence type="ECO:0000313" key="3">
    <source>
        <dbReference type="Proteomes" id="UP000290572"/>
    </source>
</evidence>
<feature type="compositionally biased region" description="Low complexity" evidence="1">
    <location>
        <begin position="336"/>
        <end position="346"/>
    </location>
</feature>
<feature type="compositionally biased region" description="Low complexity" evidence="1">
    <location>
        <begin position="3356"/>
        <end position="3366"/>
    </location>
</feature>
<feature type="compositionally biased region" description="Basic and acidic residues" evidence="1">
    <location>
        <begin position="3583"/>
        <end position="3595"/>
    </location>
</feature>
<accession>A0A498LG82</accession>
<feature type="region of interest" description="Disordered" evidence="1">
    <location>
        <begin position="3124"/>
        <end position="3143"/>
    </location>
</feature>
<feature type="region of interest" description="Disordered" evidence="1">
    <location>
        <begin position="2563"/>
        <end position="2582"/>
    </location>
</feature>
<feature type="compositionally biased region" description="Low complexity" evidence="1">
    <location>
        <begin position="2124"/>
        <end position="2134"/>
    </location>
</feature>
<feature type="compositionally biased region" description="Low complexity" evidence="1">
    <location>
        <begin position="1120"/>
        <end position="1130"/>
    </location>
</feature>
<feature type="region of interest" description="Disordered" evidence="1">
    <location>
        <begin position="2339"/>
        <end position="2358"/>
    </location>
</feature>
<feature type="region of interest" description="Disordered" evidence="1">
    <location>
        <begin position="2451"/>
        <end position="2470"/>
    </location>
</feature>
<feature type="region of interest" description="Disordered" evidence="1">
    <location>
        <begin position="2675"/>
        <end position="2694"/>
    </location>
</feature>
<feature type="region of interest" description="Disordered" evidence="1">
    <location>
        <begin position="2003"/>
        <end position="2022"/>
    </location>
</feature>
<feature type="compositionally biased region" description="Low complexity" evidence="1">
    <location>
        <begin position="1544"/>
        <end position="1554"/>
    </location>
</feature>
<feature type="compositionally biased region" description="Low complexity" evidence="1">
    <location>
        <begin position="2348"/>
        <end position="2358"/>
    </location>
</feature>
<keyword evidence="3" id="KW-1185">Reference proteome</keyword>
<feature type="compositionally biased region" description="Low complexity" evidence="1">
    <location>
        <begin position="2908"/>
        <end position="2918"/>
    </location>
</feature>
<feature type="compositionally biased region" description="Low complexity" evidence="1">
    <location>
        <begin position="224"/>
        <end position="234"/>
    </location>
</feature>
<feature type="region of interest" description="Disordered" evidence="1">
    <location>
        <begin position="1779"/>
        <end position="1798"/>
    </location>
</feature>
<feature type="region of interest" description="Disordered" evidence="1">
    <location>
        <begin position="439"/>
        <end position="458"/>
    </location>
</feature>
<feature type="compositionally biased region" description="Low complexity" evidence="1">
    <location>
        <begin position="2460"/>
        <end position="2470"/>
    </location>
</feature>
<feature type="region of interest" description="Disordered" evidence="1">
    <location>
        <begin position="775"/>
        <end position="794"/>
    </location>
</feature>
<feature type="compositionally biased region" description="Low complexity" evidence="1">
    <location>
        <begin position="2563"/>
        <end position="2579"/>
    </location>
</feature>
<sequence>MRKTTVKNRLLGAKKALRVTEEDHRRLGAKKALRGTEEDHRRGYSFRNVGNVTSARGESQRARLLVSIVDSISACHAEDRGSIPRRGDLALCCRRTARPKVFGAARGRRRSSASTSAGAKGNALAGNRTRVNCLEGSYAHHYTTNAGGGRRLWRGYSFRNVGNVTSARGESQRARLLVSIVDSISACHAEDRGSIPRRGDLALCCRRTARPKVFGAARGRRRSSASTSAGAKGNALAGNRTRVNCLEGSYAHHYTTNAGGGRRLWRGYSFRNVGNVTSARGESQRARLLVSIVDSISACHAEDRGSIPRRGDLALCCRRTARPKVFGAARGRRRSSASTSAGAKGNALAGNRTRVNCLEGSYAHHYTTNAGGGRRLWRGYSFRNVGNVTSARGESQRARLLVSIVDSISACHAEDRGSIPRRGDLALCCRRTARPKVFGAARGRRRSSASTSAGAKGNALAGNRTRVNCLEGSYAHHYTTNAGGGRRLWRGCSSRNVGNVTSARGEGLRARLLVSIVDSISACHAEDRGSIPRRGGPALCCRRTARPNVFGAAGGRRRSSASISAGARRNALAGNRTRVNCLEGSYAHHYTTNAGGGRRLWRGYSFRNVGNVTSARGESQRARLLVSIVDSISACHAEDRGSIPRRGDLALCCRRTARPKVFGAARGRRRSSASTSAGAKGNALAGNRTRVNCLEGSYAHHYNTNAGGGRRLWRGYSFRNVGNVTSARGESQRARLLVSIVDSISACHAEDRGSIPRRGDLALCCRRTARPKVFGAARGRRRSSASTSAGAKGNALAGNRTRVNCLEGSYAHHYTTNAGGGRRLWRGYSFRNVGNVTSARGESQRARLLVSIVDSISACHAEDRGSIPRRGDLALCCRRTARPKVFGAARGRRRSSASTSAGAKGNALAGNRTRVNCLEGSYAHHYTTNAGGGRRLWRGYSFRNVGNVTSARGESQRARLLVSIVDSISACHAEDRGSIPRRGDLALCCRRTARPKVFGAARGRRRSSASTSAGAKGNALAGNRTRVNCLEGSYAHHYTTNAGGGRRLWRGYSFRNVGNVTSARGESQRARLLVSIVDSISACHAEDRGSIPRRGDLALCCRRTARPKVFGAARGRRRSSASTSAGAKGNALAGNRTRVNCVEGSYAHHYTTNAGGGRRLWRIPNVERLQLMTGRPGILCGRGYSFRNVGNVTSARGESQRARLLVSIVDSISACHAEDRGSIPRRGDLALCCRRTARPKVFGAARGRRRSSASTSAGAKGNALAGNRTRVNCLEGSYAHHYTTNAGGGRRLWRGYSFRNVGNVTSARGESQRARLLVSIVDSISACHAEDRGSIPRRGDLALCCRRTARPKVFGAARGRRRSSASTSAGAKGNALAGNRNRVNCLEGSYAHHYTTNAGGGRRLWRGDSFRNVGNVTSARGESQRARLLVSIVDSISACHAEDRGSIPRRGDLALCCRRTARPKVFGAARGRRRGYSFRNVGNVTSARGESQRARLLVSIVDSISACHAEGRGSIPRRGDLALCCRRTARPKVFGAARGRRRSSASTSAGAKGNALAGNRTRVNCLEGSYAHHYTTNAGGGRRLWRIPNVERLQLMTGRPGILCGRGYSFRNVGNVTSARGESQRARLLVSIVDSISACHAEDRGSIPRRGDLALCCRRTARPKVFGAARGRRRSSASTSAGAKGNALAGNRTRVNCLEGSYAHHYTTNAGGGRRRWRGYSFRNVGNVTSARGESQRARLLVSIVDSISACHAEDRGSIPRRGDLALCCRRTARPKVFGAARGRRRSSASTSAGAKGNALAGNRTRVNCLEGSYAHHYTTNAGGGRRLWRGYSFRNVGNVTSARGESQRARLLVSIVDSISACHAEDRGSIPRRGDLALCCRRTARPTVFGAARGRRRSSASTSAGAKGNALAGNRTRVNCLEGSYAHHYTTNAGGGRRLWRGYSFRNVGNVTSARGESQRARLLVSIVDSISACHAEDRGSIPRRGDLALCCRRTARPKVFGAARGRRRSSASTSAGAKGNALAGNRTRVNCLEGSYAHHYTTNAGGGRRLWRGYSFRNVGNVTSARGESQRARLLVSIVDSISACHAEDRGSIPRRGDLALCCRRTARPKVFGAARGRRRSSASTSAGAKGNALAGNRTRVNCLEGSYAHHYTTNAGGGRRLWRGYSFRNVGNVTSARGESQRARLLFSIVDSISACHAEDRGSIPRRGDLALCCRRTARPTVFGAARGRRRSSASTSAGAKGNALAGNRTRVNCLEGSYAHHYTTNAGGGRRLWRGYSFRNVGNVTSARGERQRARLLVSIVDSISACHAEDRGSIPRRGDLALCCRRTARPKVFGAARGRRRSSASTSAGAKGNALAGNRTRVNCLEGSYAHHYTTNAGGGRRLWRGYSFRNVGNVTSARGENQRARLLVSIVDSISACHAEDRGSIPRRGDLALCCRRTARPKVFGAARGRRRSSASTSAGAKGNALAGNRTRVNCLEGSYAHHYTTNAGGGRRLWRGYSFRNVGNVTSARGESQRARLLVSIVDSISACHAEDRGSIPRRGDLALCCRRTARPKVFGAARGRSRSSASTSAGAKGNALAGNRTRVNCLEGSYAHHYTTNAGGGRRLWRGYSFRNVGNVPSARGESQRARLLVSIVDSISACHAEDRGSIPRRGDLALCCRRTARPKVFGAARGRRRSSASTSAGAKGNALAGNRNRVNCLEGSYAHHYTTNAGGGRRLWRGYSFRNVGNVTSARGESQRARLLVSIVDSISACHAEDRGSIPRRGDLALCCRRTARPKVFGAARGRRRSSASTSAGAKGNALAGNRTRVNCLEGSYAHHYTTNAGGGRRLWRGYSFRNVGNVTSARGESQRARLLVSIVDSISACHAEDRGSIPRRGDLALCCRRTARPKVFGAARGRRRSSASTSAGAKGNALAGNRTRVNCLEGSYAHHYTTNAGGGRRLWRGYSFRNVGNVTSARGESQRARLLVSIVDSISACHAEDRGSIPRRGDLALCCRRTARPKVFGAARGRRRSSASTSAGAKGNALAGNRTRVNCLEGSYAHHYTTNAGGGRRLWRGYSFRNVGNVTSALGESQRARLLVSIVDSISACHAEDRGSIPRRGDLALCCLRTARPKVFGAARGRRRSSASTSAGAKGNALAGNRTRVNCLEGSYAHHYTTNAGGGRRRWRGYSLRNVGNVTSARGESQRARLLVSIVDSISACHAEDRGSIPRRGDLALCCRRTARPKVFGAARGRRRSSASTSAGSKGNALAGNRTRVNCLEGSYAHHYTTNAGGGRRLWRGYSFRNVGNVTSARGESQRARLLVSIVDSISACHAEDRGSIPRRGDLALCCRRTARPKVFGAARGRRRSSASTSAGAKGNALAGNRTRVNCLEGSYAHHYTTNAGGGRRLWRGYSFRNVGNVTSARGESQRARLLVSIVDSISACHAEDRGSIPRRGDLALCCRRTARPKVFGAARGRRRSSASTSAGAKGNALAGNRTRVNCLEGSYAHHYTTNAGGGRRLWRGYSFRNVGNVTSARGESQRARLLVSIVDSISACHADDRGSIPRRGDLALCCRGPPNAASKSVVGAGRGRRRSLRFDPRPDQKDCGGRNQPGSTA</sequence>
<feature type="compositionally biased region" description="Low complexity" evidence="1">
    <location>
        <begin position="2796"/>
        <end position="2806"/>
    </location>
</feature>
<evidence type="ECO:0000313" key="2">
    <source>
        <dbReference type="EMBL" id="RXN04425.1"/>
    </source>
</evidence>
<comment type="caution">
    <text evidence="2">The sequence shown here is derived from an EMBL/GenBank/DDBJ whole genome shotgun (WGS) entry which is preliminary data.</text>
</comment>
<organism evidence="2 3">
    <name type="scientific">Labeo rohita</name>
    <name type="common">Indian major carp</name>
    <name type="synonym">Cyprinus rohita</name>
    <dbReference type="NCBI Taxonomy" id="84645"/>
    <lineage>
        <taxon>Eukaryota</taxon>
        <taxon>Metazoa</taxon>
        <taxon>Chordata</taxon>
        <taxon>Craniata</taxon>
        <taxon>Vertebrata</taxon>
        <taxon>Euteleostomi</taxon>
        <taxon>Actinopterygii</taxon>
        <taxon>Neopterygii</taxon>
        <taxon>Teleostei</taxon>
        <taxon>Ostariophysi</taxon>
        <taxon>Cypriniformes</taxon>
        <taxon>Cyprinidae</taxon>
        <taxon>Labeoninae</taxon>
        <taxon>Labeonini</taxon>
        <taxon>Labeo</taxon>
    </lineage>
</organism>
<feature type="region of interest" description="Disordered" evidence="1">
    <location>
        <begin position="3235"/>
        <end position="3255"/>
    </location>
</feature>
<dbReference type="Proteomes" id="UP000290572">
    <property type="component" value="Unassembled WGS sequence"/>
</dbReference>
<feature type="region of interest" description="Disordered" evidence="1">
    <location>
        <begin position="2899"/>
        <end position="2918"/>
    </location>
</feature>
<feature type="region of interest" description="Disordered" evidence="1">
    <location>
        <begin position="887"/>
        <end position="906"/>
    </location>
</feature>
<feature type="compositionally biased region" description="Low complexity" evidence="1">
    <location>
        <begin position="896"/>
        <end position="906"/>
    </location>
</feature>
<dbReference type="EMBL" id="QBIY01013444">
    <property type="protein sequence ID" value="RXN04425.1"/>
    <property type="molecule type" value="Genomic_DNA"/>
</dbReference>
<feature type="compositionally biased region" description="Low complexity" evidence="1">
    <location>
        <begin position="448"/>
        <end position="458"/>
    </location>
</feature>
<feature type="region of interest" description="Disordered" evidence="1">
    <location>
        <begin position="327"/>
        <end position="346"/>
    </location>
</feature>
<feature type="region of interest" description="Disordered" evidence="1">
    <location>
        <begin position="999"/>
        <end position="1018"/>
    </location>
</feature>
<feature type="compositionally biased region" description="Low complexity" evidence="1">
    <location>
        <begin position="672"/>
        <end position="682"/>
    </location>
</feature>
<feature type="compositionally biased region" description="Low complexity" evidence="1">
    <location>
        <begin position="1788"/>
        <end position="1798"/>
    </location>
</feature>
<feature type="region of interest" description="Disordered" evidence="1">
    <location>
        <begin position="2787"/>
        <end position="2806"/>
    </location>
</feature>
<feature type="compositionally biased region" description="Low complexity" evidence="1">
    <location>
        <begin position="3132"/>
        <end position="3143"/>
    </location>
</feature>
<feature type="region of interest" description="Disordered" evidence="1">
    <location>
        <begin position="3459"/>
        <end position="3478"/>
    </location>
</feature>
<gene>
    <name evidence="2" type="ORF">ROHU_012966</name>
</gene>
<evidence type="ECO:0000256" key="1">
    <source>
        <dbReference type="SAM" id="MobiDB-lite"/>
    </source>
</evidence>
<feature type="region of interest" description="Disordered" evidence="1">
    <location>
        <begin position="103"/>
        <end position="122"/>
    </location>
</feature>
<feature type="compositionally biased region" description="Low complexity" evidence="1">
    <location>
        <begin position="112"/>
        <end position="122"/>
    </location>
</feature>
<feature type="region of interest" description="Disordered" evidence="1">
    <location>
        <begin position="3011"/>
        <end position="3030"/>
    </location>
</feature>
<feature type="compositionally biased region" description="Low complexity" evidence="1">
    <location>
        <begin position="2684"/>
        <end position="2694"/>
    </location>
</feature>
<feature type="compositionally biased region" description="Low complexity" evidence="1">
    <location>
        <begin position="3468"/>
        <end position="3478"/>
    </location>
</feature>
<feature type="region of interest" description="Disordered" evidence="1">
    <location>
        <begin position="215"/>
        <end position="234"/>
    </location>
</feature>
<feature type="region of interest" description="Disordered" evidence="1">
    <location>
        <begin position="3347"/>
        <end position="3366"/>
    </location>
</feature>
<feature type="compositionally biased region" description="Low complexity" evidence="1">
    <location>
        <begin position="1676"/>
        <end position="1686"/>
    </location>
</feature>
<protein>
    <submittedName>
        <fullName evidence="2">Uncharacterized protein</fullName>
    </submittedName>
</protein>
<feature type="compositionally biased region" description="Low complexity" evidence="1">
    <location>
        <begin position="2012"/>
        <end position="2022"/>
    </location>
</feature>
<feature type="region of interest" description="Disordered" evidence="1">
    <location>
        <begin position="1111"/>
        <end position="1130"/>
    </location>
</feature>
<feature type="compositionally biased region" description="Low complexity" evidence="1">
    <location>
        <begin position="1364"/>
        <end position="1374"/>
    </location>
</feature>
<feature type="region of interest" description="Disordered" evidence="1">
    <location>
        <begin position="1667"/>
        <end position="1686"/>
    </location>
</feature>
<feature type="region of interest" description="Disordered" evidence="1">
    <location>
        <begin position="2115"/>
        <end position="2134"/>
    </location>
</feature>
<feature type="compositionally biased region" description="Low complexity" evidence="1">
    <location>
        <begin position="784"/>
        <end position="794"/>
    </location>
</feature>
<proteinExistence type="predicted"/>